<dbReference type="PROSITE" id="PS51257">
    <property type="entry name" value="PROKAR_LIPOPROTEIN"/>
    <property type="match status" value="1"/>
</dbReference>
<proteinExistence type="inferred from homology"/>
<dbReference type="GO" id="GO:0046677">
    <property type="term" value="P:response to antibiotic"/>
    <property type="evidence" value="ECO:0007669"/>
    <property type="project" value="TreeGrafter"/>
</dbReference>
<evidence type="ECO:0000256" key="3">
    <source>
        <dbReference type="SAM" id="MobiDB-lite"/>
    </source>
</evidence>
<dbReference type="KEGG" id="agl:PYTT_2005"/>
<dbReference type="SUPFAM" id="SSF111369">
    <property type="entry name" value="HlyD-like secretion proteins"/>
    <property type="match status" value="1"/>
</dbReference>
<dbReference type="Gene3D" id="1.10.287.470">
    <property type="entry name" value="Helix hairpin bin"/>
    <property type="match status" value="1"/>
</dbReference>
<evidence type="ECO:0000259" key="5">
    <source>
        <dbReference type="Pfam" id="PF25917"/>
    </source>
</evidence>
<name>A0A1H6M1G1_9BACT</name>
<feature type="compositionally biased region" description="Polar residues" evidence="3">
    <location>
        <begin position="424"/>
        <end position="433"/>
    </location>
</feature>
<dbReference type="Gene3D" id="2.40.50.100">
    <property type="match status" value="1"/>
</dbReference>
<keyword evidence="8" id="KW-1185">Reference proteome</keyword>
<dbReference type="Gene3D" id="2.40.420.20">
    <property type="match status" value="1"/>
</dbReference>
<evidence type="ECO:0000256" key="1">
    <source>
        <dbReference type="ARBA" id="ARBA00009477"/>
    </source>
</evidence>
<dbReference type="Gene3D" id="2.40.30.170">
    <property type="match status" value="1"/>
</dbReference>
<dbReference type="InterPro" id="IPR006143">
    <property type="entry name" value="RND_pump_MFP"/>
</dbReference>
<protein>
    <submittedName>
        <fullName evidence="7">Rnd mfp: efflux transporter rnd family mfp subunit</fullName>
    </submittedName>
</protein>
<gene>
    <name evidence="7" type="ORF">PYTT_2005</name>
</gene>
<dbReference type="OrthoDB" id="9772050at2"/>
<dbReference type="Pfam" id="PF25876">
    <property type="entry name" value="HH_MFP_RND"/>
    <property type="match status" value="1"/>
</dbReference>
<dbReference type="NCBIfam" id="TIGR01730">
    <property type="entry name" value="RND_mfp"/>
    <property type="match status" value="1"/>
</dbReference>
<dbReference type="Proteomes" id="UP000176204">
    <property type="component" value="Chromosome I"/>
</dbReference>
<evidence type="ECO:0000259" key="4">
    <source>
        <dbReference type="Pfam" id="PF25876"/>
    </source>
</evidence>
<dbReference type="Pfam" id="PF25944">
    <property type="entry name" value="Beta-barrel_RND"/>
    <property type="match status" value="1"/>
</dbReference>
<sequence>MTTHRLFSLIALGMTVAVSGSLLSSCKDQASAKQHGEMPAAPVQVTPIIHENVNVSEEWYGYLRGVEDAAVKPQVTGVLVEKSYKDGSLVEKGAPLFEIDKSLFQATLDQAKATLAQAKAAKAQALAAQGKNKQDVERYAKLVASGSVSEKNLTDAQQALKESEAQVLQAEAQIQMAEAQIETARINLEYATIKAPISGIAGVAAPSVGDLLSPANQNPLVTVSSINPIRVDFAVSDKTVLETLGKFKKGERNLDLIPKFQLILPDGRTYGEDGHVVALDRAVDMGTGQISVVGQVPNPDFVLRPGMSVRVRAVTETIENAALVPERAIVSVQSANFVIVLGKDNVPSMVPVKLGPVTDVKVKEENGKERVQPMQVITLLLPPDKMLPAGTQVVVQGSTAAMQAAGMHKPVRPEPFVYSPPQPTIESKSSKVSETADGAAKDAAMHAPAAGEKSAPSK</sequence>
<dbReference type="STRING" id="1679444.PYTT_2005"/>
<accession>A0A1H6M1G1</accession>
<keyword evidence="2" id="KW-0175">Coiled coil</keyword>
<dbReference type="RefSeq" id="WP_083076721.1">
    <property type="nucleotide sequence ID" value="NZ_LIGX01000023.1"/>
</dbReference>
<organism evidence="7 8">
    <name type="scientific">Akkermansia glycaniphila</name>
    <dbReference type="NCBI Taxonomy" id="1679444"/>
    <lineage>
        <taxon>Bacteria</taxon>
        <taxon>Pseudomonadati</taxon>
        <taxon>Verrucomicrobiota</taxon>
        <taxon>Verrucomicrobiia</taxon>
        <taxon>Verrucomicrobiales</taxon>
        <taxon>Akkermansiaceae</taxon>
        <taxon>Akkermansia</taxon>
    </lineage>
</organism>
<dbReference type="Pfam" id="PF25917">
    <property type="entry name" value="BSH_RND"/>
    <property type="match status" value="1"/>
</dbReference>
<feature type="domain" description="Multidrug resistance protein MdtA-like barrel-sandwich hybrid" evidence="5">
    <location>
        <begin position="68"/>
        <end position="223"/>
    </location>
</feature>
<dbReference type="GO" id="GO:0005886">
    <property type="term" value="C:plasma membrane"/>
    <property type="evidence" value="ECO:0007669"/>
    <property type="project" value="TreeGrafter"/>
</dbReference>
<feature type="coiled-coil region" evidence="2">
    <location>
        <begin position="153"/>
        <end position="187"/>
    </location>
</feature>
<evidence type="ECO:0000259" key="6">
    <source>
        <dbReference type="Pfam" id="PF25944"/>
    </source>
</evidence>
<reference evidence="8" key="1">
    <citation type="submission" date="2016-09" db="EMBL/GenBank/DDBJ databases">
        <authorList>
            <person name="Koehorst J."/>
        </authorList>
    </citation>
    <scope>NUCLEOTIDE SEQUENCE [LARGE SCALE GENOMIC DNA]</scope>
</reference>
<dbReference type="AlphaFoldDB" id="A0A1H6M1G1"/>
<evidence type="ECO:0000256" key="2">
    <source>
        <dbReference type="SAM" id="Coils"/>
    </source>
</evidence>
<dbReference type="InterPro" id="IPR058624">
    <property type="entry name" value="MdtA-like_HH"/>
</dbReference>
<feature type="domain" description="Multidrug resistance protein MdtA-like beta-barrel" evidence="6">
    <location>
        <begin position="228"/>
        <end position="312"/>
    </location>
</feature>
<dbReference type="PANTHER" id="PTHR30158">
    <property type="entry name" value="ACRA/E-RELATED COMPONENT OF DRUG EFFLUX TRANSPORTER"/>
    <property type="match status" value="1"/>
</dbReference>
<evidence type="ECO:0000313" key="7">
    <source>
        <dbReference type="EMBL" id="SEH95007.1"/>
    </source>
</evidence>
<comment type="similarity">
    <text evidence="1">Belongs to the membrane fusion protein (MFP) (TC 8.A.1) family.</text>
</comment>
<dbReference type="EMBL" id="LT629973">
    <property type="protein sequence ID" value="SEH95007.1"/>
    <property type="molecule type" value="Genomic_DNA"/>
</dbReference>
<feature type="domain" description="Multidrug resistance protein MdtA-like alpha-helical hairpin" evidence="4">
    <location>
        <begin position="114"/>
        <end position="191"/>
    </location>
</feature>
<dbReference type="InterPro" id="IPR058625">
    <property type="entry name" value="MdtA-like_BSH"/>
</dbReference>
<dbReference type="GO" id="GO:0022857">
    <property type="term" value="F:transmembrane transporter activity"/>
    <property type="evidence" value="ECO:0007669"/>
    <property type="project" value="InterPro"/>
</dbReference>
<evidence type="ECO:0000313" key="8">
    <source>
        <dbReference type="Proteomes" id="UP000176204"/>
    </source>
</evidence>
<feature type="region of interest" description="Disordered" evidence="3">
    <location>
        <begin position="411"/>
        <end position="458"/>
    </location>
</feature>
<dbReference type="InterPro" id="IPR058626">
    <property type="entry name" value="MdtA-like_b-barrel"/>
</dbReference>